<proteinExistence type="predicted"/>
<dbReference type="SUPFAM" id="SSF51430">
    <property type="entry name" value="NAD(P)-linked oxidoreductase"/>
    <property type="match status" value="1"/>
</dbReference>
<dbReference type="Proteomes" id="UP000261166">
    <property type="component" value="Unassembled WGS sequence"/>
</dbReference>
<dbReference type="Gene3D" id="3.20.20.100">
    <property type="entry name" value="NADP-dependent oxidoreductase domain"/>
    <property type="match status" value="1"/>
</dbReference>
<evidence type="ECO:0000256" key="3">
    <source>
        <dbReference type="PIRSR" id="PIRSR000097-2"/>
    </source>
</evidence>
<evidence type="ECO:0000256" key="4">
    <source>
        <dbReference type="PIRSR" id="PIRSR000097-3"/>
    </source>
</evidence>
<accession>A0A3E3IAL9</accession>
<dbReference type="PIRSF" id="PIRSF000097">
    <property type="entry name" value="AKR"/>
    <property type="match status" value="1"/>
</dbReference>
<evidence type="ECO:0000313" key="8">
    <source>
        <dbReference type="Proteomes" id="UP000260812"/>
    </source>
</evidence>
<dbReference type="PRINTS" id="PR00069">
    <property type="entry name" value="ALDKETRDTASE"/>
</dbReference>
<keyword evidence="8" id="KW-1185">Reference proteome</keyword>
<evidence type="ECO:0000313" key="7">
    <source>
        <dbReference type="EMBL" id="RGE73860.1"/>
    </source>
</evidence>
<dbReference type="Proteomes" id="UP000260812">
    <property type="component" value="Unassembled WGS sequence"/>
</dbReference>
<dbReference type="InterPro" id="IPR020471">
    <property type="entry name" value="AKR"/>
</dbReference>
<dbReference type="EMBL" id="QVLU01000002">
    <property type="protein sequence ID" value="RGE73860.1"/>
    <property type="molecule type" value="Genomic_DNA"/>
</dbReference>
<dbReference type="AlphaFoldDB" id="A0A3E3IAL9"/>
<evidence type="ECO:0000256" key="2">
    <source>
        <dbReference type="PIRSR" id="PIRSR000097-1"/>
    </source>
</evidence>
<dbReference type="OrthoDB" id="9804790at2"/>
<dbReference type="PANTHER" id="PTHR43364:SF4">
    <property type="entry name" value="NAD(P)-LINKED OXIDOREDUCTASE SUPERFAMILY PROTEIN"/>
    <property type="match status" value="1"/>
</dbReference>
<dbReference type="EMBL" id="QVLV01000002">
    <property type="protein sequence ID" value="RGE64082.1"/>
    <property type="molecule type" value="Genomic_DNA"/>
</dbReference>
<sequence>MSVYGTPSSSRMEGYFMGMVSLGKTKLQVSEIIQGTWVMGKDYWGGAEDRESAEAIQCALEHGINTFDTAYIYGKGHAEELLGEALRGVRDKCVIITKLWKTDMARERVQPGLEEAMQRLQTDYIDVFFIHYPSETVPIEETMTALMRLKDEGKIGAIGVSNFSLQQMKEALRFGEIDVIQPCYSLLWRFIDRDILPFAIENKIAVIPYSPLGQGILTGSMQPGHTFREGDSRQNTPLFAPENFERALAVTERVKEVAARYGKTPAQTAIRWVMQCKGMTAPIVGARNRKQVNDNAGACRWELSAEDMKYLDEYSRDFAYSLPNYKTLFDKTIV</sequence>
<dbReference type="Pfam" id="PF00248">
    <property type="entry name" value="Aldo_ket_red"/>
    <property type="match status" value="1"/>
</dbReference>
<feature type="binding site" evidence="3">
    <location>
        <position position="131"/>
    </location>
    <ligand>
        <name>substrate</name>
    </ligand>
</feature>
<evidence type="ECO:0000313" key="9">
    <source>
        <dbReference type="Proteomes" id="UP000261166"/>
    </source>
</evidence>
<organism evidence="6 8">
    <name type="scientific">Eisenbergiella massiliensis</name>
    <dbReference type="NCBI Taxonomy" id="1720294"/>
    <lineage>
        <taxon>Bacteria</taxon>
        <taxon>Bacillati</taxon>
        <taxon>Bacillota</taxon>
        <taxon>Clostridia</taxon>
        <taxon>Lachnospirales</taxon>
        <taxon>Lachnospiraceae</taxon>
        <taxon>Eisenbergiella</taxon>
    </lineage>
</organism>
<dbReference type="InterPro" id="IPR036812">
    <property type="entry name" value="NAD(P)_OxRdtase_dom_sf"/>
</dbReference>
<evidence type="ECO:0000256" key="1">
    <source>
        <dbReference type="ARBA" id="ARBA00023002"/>
    </source>
</evidence>
<dbReference type="PANTHER" id="PTHR43364">
    <property type="entry name" value="NADH-SPECIFIC METHYLGLYOXAL REDUCTASE-RELATED"/>
    <property type="match status" value="1"/>
</dbReference>
<evidence type="ECO:0000259" key="5">
    <source>
        <dbReference type="Pfam" id="PF00248"/>
    </source>
</evidence>
<comment type="caution">
    <text evidence="6">The sequence shown here is derived from an EMBL/GenBank/DDBJ whole genome shotgun (WGS) entry which is preliminary data.</text>
</comment>
<dbReference type="CDD" id="cd19085">
    <property type="entry name" value="AKR_AKR11B3"/>
    <property type="match status" value="1"/>
</dbReference>
<protein>
    <submittedName>
        <fullName evidence="6">Aldo/keto reductase</fullName>
    </submittedName>
</protein>
<feature type="domain" description="NADP-dependent oxidoreductase" evidence="5">
    <location>
        <begin position="31"/>
        <end position="314"/>
    </location>
</feature>
<dbReference type="GO" id="GO:0005829">
    <property type="term" value="C:cytosol"/>
    <property type="evidence" value="ECO:0007669"/>
    <property type="project" value="TreeGrafter"/>
</dbReference>
<dbReference type="InterPro" id="IPR050523">
    <property type="entry name" value="AKR_Detox_Biosynth"/>
</dbReference>
<name>A0A3E3IAL9_9FIRM</name>
<evidence type="ECO:0000313" key="6">
    <source>
        <dbReference type="EMBL" id="RGE64082.1"/>
    </source>
</evidence>
<feature type="site" description="Lowers pKa of active site Tyr" evidence="4">
    <location>
        <position position="98"/>
    </location>
</feature>
<reference evidence="6 9" key="1">
    <citation type="submission" date="2018-08" db="EMBL/GenBank/DDBJ databases">
        <title>A genome reference for cultivated species of the human gut microbiota.</title>
        <authorList>
            <person name="Zou Y."/>
            <person name="Xue W."/>
            <person name="Luo G."/>
        </authorList>
    </citation>
    <scope>NUCLEOTIDE SEQUENCE [LARGE SCALE GENOMIC DNA]</scope>
    <source>
        <strain evidence="7 9">AF26-4BH</strain>
        <strain evidence="6">TF05-5AC</strain>
    </source>
</reference>
<dbReference type="GO" id="GO:0016491">
    <property type="term" value="F:oxidoreductase activity"/>
    <property type="evidence" value="ECO:0007669"/>
    <property type="project" value="UniProtKB-KW"/>
</dbReference>
<feature type="active site" description="Proton donor" evidence="2">
    <location>
        <position position="73"/>
    </location>
</feature>
<keyword evidence="1" id="KW-0560">Oxidoreductase</keyword>
<dbReference type="InterPro" id="IPR023210">
    <property type="entry name" value="NADP_OxRdtase_dom"/>
</dbReference>
<gene>
    <name evidence="7" type="ORF">DWY69_01855</name>
    <name evidence="6" type="ORF">DXC51_03135</name>
</gene>